<protein>
    <submittedName>
        <fullName evidence="3">Sap domain-containing protein</fullName>
    </submittedName>
</protein>
<dbReference type="Pfam" id="PF02037">
    <property type="entry name" value="SAP"/>
    <property type="match status" value="1"/>
</dbReference>
<dbReference type="Gene3D" id="1.10.720.30">
    <property type="entry name" value="SAP domain"/>
    <property type="match status" value="1"/>
</dbReference>
<feature type="domain" description="SAP" evidence="2">
    <location>
        <begin position="4"/>
        <end position="38"/>
    </location>
</feature>
<gene>
    <name evidence="3" type="ORF">CI238_09083</name>
</gene>
<comment type="caution">
    <text evidence="3">The sequence shown here is derived from an EMBL/GenBank/DDBJ whole genome shotgun (WGS) entry which is preliminary data.</text>
</comment>
<feature type="compositionally biased region" description="Basic and acidic residues" evidence="1">
    <location>
        <begin position="91"/>
        <end position="100"/>
    </location>
</feature>
<dbReference type="PANTHER" id="PTHR47031:SF3">
    <property type="entry name" value="SAP DOMAIN-CONTAINING PROTEIN"/>
    <property type="match status" value="1"/>
</dbReference>
<dbReference type="EMBL" id="LFIW01002488">
    <property type="protein sequence ID" value="KZL69262.1"/>
    <property type="molecule type" value="Genomic_DNA"/>
</dbReference>
<evidence type="ECO:0000313" key="4">
    <source>
        <dbReference type="Proteomes" id="UP000076584"/>
    </source>
</evidence>
<feature type="region of interest" description="Disordered" evidence="1">
    <location>
        <begin position="264"/>
        <end position="285"/>
    </location>
</feature>
<dbReference type="PANTHER" id="PTHR47031">
    <property type="entry name" value="SAP DNA-BINDING DOMAIN-CONTAINING PROTEIN"/>
    <property type="match status" value="1"/>
</dbReference>
<feature type="compositionally biased region" description="Basic and acidic residues" evidence="1">
    <location>
        <begin position="625"/>
        <end position="642"/>
    </location>
</feature>
<dbReference type="InterPro" id="IPR003034">
    <property type="entry name" value="SAP_dom"/>
</dbReference>
<dbReference type="InterPro" id="IPR036361">
    <property type="entry name" value="SAP_dom_sf"/>
</dbReference>
<dbReference type="AlphaFoldDB" id="A0A166RHD6"/>
<sequence>MKDWSKQTVVQLKAELKRRGLGVAGLKQELVDRLAESDNDATAQEPEVSPEPEQAESPKAEVAEAPVEPIPIDTTPKDVIVAGIEPTVAEAVEHVTEASHETSAAESDKQKTATTVPESIATLDPTPPAPAEIAQDAQKRKRRSESPVESSESVSRKRVKADQNRIDAGNDDAGGSEQPGIAGVMSQVKEGVKETLKQSLEGGTSLVDDIAKDAKDISENLTEPMEQDPPSDANDDTTMATYHDQVHDKVDEDYAVNAAVHEESKNVDFTPEPAHQSVDRQDDHDVMDHERTVEPARHHATESLYIKNLMRPLKEDTVRAHLVELAAPADAEPNNDDIDIFYLDQVKTHAFAVFTSVTKASRVRNALHGLRWPNESNRKELWVDFVPTDKVQLWIDEEQAQSRDRSIRFEVLYDEDGVASLVSGSATQPARSAPEPTRLAPSGPAVKDVNAIPLGPRGGLGTQGAPSGPRGDAPRGHGPRLPRQIQGFPGGDVRTTRASPPISYQPVSDDLGARRIRNMRSHYTTEIGRDLGPETEINRYTFENGDKFVDRGKENFVGIRPPHREADRRRQTAGGAPPSRGPPPPRGGRRGGNGRRGNRMVSDRYLPGINEGGPYRQGDRGNFGSRHDGGRRFRSGDRDSRY</sequence>
<organism evidence="3 4">
    <name type="scientific">Colletotrichum incanum</name>
    <name type="common">Soybean anthracnose fungus</name>
    <dbReference type="NCBI Taxonomy" id="1573173"/>
    <lineage>
        <taxon>Eukaryota</taxon>
        <taxon>Fungi</taxon>
        <taxon>Dikarya</taxon>
        <taxon>Ascomycota</taxon>
        <taxon>Pezizomycotina</taxon>
        <taxon>Sordariomycetes</taxon>
        <taxon>Hypocreomycetidae</taxon>
        <taxon>Glomerellales</taxon>
        <taxon>Glomerellaceae</taxon>
        <taxon>Colletotrichum</taxon>
        <taxon>Colletotrichum spaethianum species complex</taxon>
    </lineage>
</organism>
<keyword evidence="4" id="KW-1185">Reference proteome</keyword>
<feature type="region of interest" description="Disordered" evidence="1">
    <location>
        <begin position="34"/>
        <end position="77"/>
    </location>
</feature>
<dbReference type="SMART" id="SM00513">
    <property type="entry name" value="SAP"/>
    <property type="match status" value="1"/>
</dbReference>
<proteinExistence type="predicted"/>
<dbReference type="PROSITE" id="PS50800">
    <property type="entry name" value="SAP"/>
    <property type="match status" value="1"/>
</dbReference>
<evidence type="ECO:0000256" key="1">
    <source>
        <dbReference type="SAM" id="MobiDB-lite"/>
    </source>
</evidence>
<feature type="region of interest" description="Disordered" evidence="1">
    <location>
        <begin position="423"/>
        <end position="508"/>
    </location>
</feature>
<dbReference type="CDD" id="cd12432">
    <property type="entry name" value="RRM_ACINU"/>
    <property type="match status" value="1"/>
</dbReference>
<reference evidence="3 4" key="1">
    <citation type="submission" date="2015-06" db="EMBL/GenBank/DDBJ databases">
        <title>Survival trade-offs in plant roots during colonization by closely related pathogenic and mutualistic fungi.</title>
        <authorList>
            <person name="Hacquard S."/>
            <person name="Kracher B."/>
            <person name="Hiruma K."/>
            <person name="Weinman A."/>
            <person name="Muench P."/>
            <person name="Garrido Oter R."/>
            <person name="Ver Loren van Themaat E."/>
            <person name="Dallerey J.-F."/>
            <person name="Damm U."/>
            <person name="Henrissat B."/>
            <person name="Lespinet O."/>
            <person name="Thon M."/>
            <person name="Kemen E."/>
            <person name="McHardy A.C."/>
            <person name="Schulze-Lefert P."/>
            <person name="O'Connell R.J."/>
        </authorList>
    </citation>
    <scope>NUCLEOTIDE SEQUENCE [LARGE SCALE GENOMIC DNA]</scope>
    <source>
        <strain evidence="3 4">MAFF 238704</strain>
    </source>
</reference>
<feature type="region of interest" description="Disordered" evidence="1">
    <location>
        <begin position="552"/>
        <end position="642"/>
    </location>
</feature>
<accession>A0A166RHD6</accession>
<evidence type="ECO:0000259" key="2">
    <source>
        <dbReference type="PROSITE" id="PS50800"/>
    </source>
</evidence>
<dbReference type="Proteomes" id="UP000076584">
    <property type="component" value="Unassembled WGS sequence"/>
</dbReference>
<feature type="compositionally biased region" description="Basic residues" evidence="1">
    <location>
        <begin position="587"/>
        <end position="598"/>
    </location>
</feature>
<name>A0A166RHD6_COLIC</name>
<dbReference type="STRING" id="1573173.A0A166RHD6"/>
<feature type="region of interest" description="Disordered" evidence="1">
    <location>
        <begin position="91"/>
        <end position="181"/>
    </location>
</feature>
<dbReference type="InterPro" id="IPR034257">
    <property type="entry name" value="Acinus_RRM"/>
</dbReference>
<evidence type="ECO:0000313" key="3">
    <source>
        <dbReference type="EMBL" id="KZL69262.1"/>
    </source>
</evidence>
<dbReference type="SUPFAM" id="SSF68906">
    <property type="entry name" value="SAP domain"/>
    <property type="match status" value="1"/>
</dbReference>